<sequence>MSKIIVVFGATGQQGSALIDALAEYNTPTPQYTILALSRSPLAPSSVALGSLPGVKVVPVARNYMDEPDKVFLDNGLGKGGVWGVFNVQGYVSEDVELKQAKAIADASKAIEVRHFVYTGVSFGSLIDDPPLAFAVKRKVEQYIESINLPHTFLRPTQFMDNLLPTSPFLLKVSRTILLRRTFYNHPERKHQMVSCRDIGQMGALAFANPHHYLGKAVDLAGDEFTMEELEKRYEGIMGAPIQLTFGVLASFVRWMVAPLGSMAKFFDDYGHTVNIPELRKDMPDLEDLDAFLKRYKGAIESKE</sequence>
<dbReference type="InterPro" id="IPR036291">
    <property type="entry name" value="NAD(P)-bd_dom_sf"/>
</dbReference>
<dbReference type="PANTHER" id="PTHR42748">
    <property type="entry name" value="NITROGEN METABOLITE REPRESSION PROTEIN NMRA FAMILY MEMBER"/>
    <property type="match status" value="1"/>
</dbReference>
<evidence type="ECO:0000313" key="5">
    <source>
        <dbReference type="Proteomes" id="UP000094819"/>
    </source>
</evidence>
<reference evidence="4 5" key="1">
    <citation type="submission" date="2016-06" db="EMBL/GenBank/DDBJ databases">
        <title>Evolution of pathogenesis and genome organization in the Tremellales.</title>
        <authorList>
            <person name="Cuomo C."/>
            <person name="Litvintseva A."/>
            <person name="Heitman J."/>
            <person name="Chen Y."/>
            <person name="Sun S."/>
            <person name="Springer D."/>
            <person name="Dromer F."/>
            <person name="Young S."/>
            <person name="Zeng Q."/>
            <person name="Chapman S."/>
            <person name="Gujja S."/>
            <person name="Saif S."/>
            <person name="Birren B."/>
        </authorList>
    </citation>
    <scope>NUCLEOTIDE SEQUENCE [LARGE SCALE GENOMIC DNA]</scope>
    <source>
        <strain evidence="4 5">CBS 7118</strain>
    </source>
</reference>
<dbReference type="Proteomes" id="UP000094819">
    <property type="component" value="Unassembled WGS sequence"/>
</dbReference>
<dbReference type="InterPro" id="IPR051164">
    <property type="entry name" value="NmrA-like_oxidored"/>
</dbReference>
<protein>
    <recommendedName>
        <fullName evidence="3">NmrA-like domain-containing protein</fullName>
    </recommendedName>
</protein>
<evidence type="ECO:0000256" key="2">
    <source>
        <dbReference type="ARBA" id="ARBA00022857"/>
    </source>
</evidence>
<dbReference type="PANTHER" id="PTHR42748:SF7">
    <property type="entry name" value="NMRA LIKE REDOX SENSOR 1-RELATED"/>
    <property type="match status" value="1"/>
</dbReference>
<dbReference type="OrthoDB" id="9997102at2759"/>
<evidence type="ECO:0000256" key="1">
    <source>
        <dbReference type="ARBA" id="ARBA00006328"/>
    </source>
</evidence>
<dbReference type="GeneID" id="30193773"/>
<dbReference type="Gene3D" id="3.90.25.10">
    <property type="entry name" value="UDP-galactose 4-epimerase, domain 1"/>
    <property type="match status" value="1"/>
</dbReference>
<comment type="caution">
    <text evidence="4">The sequence shown here is derived from an EMBL/GenBank/DDBJ whole genome shotgun (WGS) entry which is preliminary data.</text>
</comment>
<dbReference type="GO" id="GO:0005634">
    <property type="term" value="C:nucleus"/>
    <property type="evidence" value="ECO:0007669"/>
    <property type="project" value="TreeGrafter"/>
</dbReference>
<dbReference type="SUPFAM" id="SSF51735">
    <property type="entry name" value="NAD(P)-binding Rossmann-fold domains"/>
    <property type="match status" value="1"/>
</dbReference>
<feature type="domain" description="NmrA-like" evidence="3">
    <location>
        <begin position="1"/>
        <end position="273"/>
    </location>
</feature>
<proteinExistence type="inferred from homology"/>
<comment type="similarity">
    <text evidence="1">Belongs to the NmrA-type oxidoreductase family.</text>
</comment>
<dbReference type="Gene3D" id="3.40.50.720">
    <property type="entry name" value="NAD(P)-binding Rossmann-like Domain"/>
    <property type="match status" value="1"/>
</dbReference>
<name>A0A1E3J2U5_9TREE</name>
<gene>
    <name evidence="4" type="ORF">L198_04560</name>
</gene>
<dbReference type="Pfam" id="PF05368">
    <property type="entry name" value="NmrA"/>
    <property type="match status" value="1"/>
</dbReference>
<keyword evidence="2" id="KW-0521">NADP</keyword>
<dbReference type="RefSeq" id="XP_019031153.1">
    <property type="nucleotide sequence ID" value="XM_019176678.1"/>
</dbReference>
<evidence type="ECO:0000259" key="3">
    <source>
        <dbReference type="Pfam" id="PF05368"/>
    </source>
</evidence>
<dbReference type="EMBL" id="AWGH01000013">
    <property type="protein sequence ID" value="ODN95173.1"/>
    <property type="molecule type" value="Genomic_DNA"/>
</dbReference>
<accession>A0A1E3J2U5</accession>
<dbReference type="InterPro" id="IPR008030">
    <property type="entry name" value="NmrA-like"/>
</dbReference>
<evidence type="ECO:0000313" key="4">
    <source>
        <dbReference type="EMBL" id="ODN95173.1"/>
    </source>
</evidence>
<dbReference type="AlphaFoldDB" id="A0A1E3J2U5"/>
<organism evidence="4 5">
    <name type="scientific">Cryptococcus wingfieldii CBS 7118</name>
    <dbReference type="NCBI Taxonomy" id="1295528"/>
    <lineage>
        <taxon>Eukaryota</taxon>
        <taxon>Fungi</taxon>
        <taxon>Dikarya</taxon>
        <taxon>Basidiomycota</taxon>
        <taxon>Agaricomycotina</taxon>
        <taxon>Tremellomycetes</taxon>
        <taxon>Tremellales</taxon>
        <taxon>Cryptococcaceae</taxon>
        <taxon>Cryptococcus</taxon>
    </lineage>
</organism>
<keyword evidence="5" id="KW-1185">Reference proteome</keyword>